<organism evidence="1 2">
    <name type="scientific">Setaria italica</name>
    <name type="common">Foxtail millet</name>
    <name type="synonym">Panicum italicum</name>
    <dbReference type="NCBI Taxonomy" id="4555"/>
    <lineage>
        <taxon>Eukaryota</taxon>
        <taxon>Viridiplantae</taxon>
        <taxon>Streptophyta</taxon>
        <taxon>Embryophyta</taxon>
        <taxon>Tracheophyta</taxon>
        <taxon>Spermatophyta</taxon>
        <taxon>Magnoliopsida</taxon>
        <taxon>Liliopsida</taxon>
        <taxon>Poales</taxon>
        <taxon>Poaceae</taxon>
        <taxon>PACMAD clade</taxon>
        <taxon>Panicoideae</taxon>
        <taxon>Panicodae</taxon>
        <taxon>Paniceae</taxon>
        <taxon>Cenchrinae</taxon>
        <taxon>Setaria</taxon>
    </lineage>
</organism>
<reference evidence="1" key="2">
    <citation type="submission" date="2018-08" db="UniProtKB">
        <authorList>
            <consortium name="EnsemblPlants"/>
        </authorList>
    </citation>
    <scope>IDENTIFICATION</scope>
    <source>
        <strain evidence="1">Yugu1</strain>
    </source>
</reference>
<accession>K4AHV9</accession>
<dbReference type="EMBL" id="AGNK02006145">
    <property type="status" value="NOT_ANNOTATED_CDS"/>
    <property type="molecule type" value="Genomic_DNA"/>
</dbReference>
<reference evidence="2" key="1">
    <citation type="journal article" date="2012" name="Nat. Biotechnol.">
        <title>Reference genome sequence of the model plant Setaria.</title>
        <authorList>
            <person name="Bennetzen J.L."/>
            <person name="Schmutz J."/>
            <person name="Wang H."/>
            <person name="Percifield R."/>
            <person name="Hawkins J."/>
            <person name="Pontaroli A.C."/>
            <person name="Estep M."/>
            <person name="Feng L."/>
            <person name="Vaughn J.N."/>
            <person name="Grimwood J."/>
            <person name="Jenkins J."/>
            <person name="Barry K."/>
            <person name="Lindquist E."/>
            <person name="Hellsten U."/>
            <person name="Deshpande S."/>
            <person name="Wang X."/>
            <person name="Wu X."/>
            <person name="Mitros T."/>
            <person name="Triplett J."/>
            <person name="Yang X."/>
            <person name="Ye C.Y."/>
            <person name="Mauro-Herrera M."/>
            <person name="Wang L."/>
            <person name="Li P."/>
            <person name="Sharma M."/>
            <person name="Sharma R."/>
            <person name="Ronald P.C."/>
            <person name="Panaud O."/>
            <person name="Kellogg E.A."/>
            <person name="Brutnell T.P."/>
            <person name="Doust A.N."/>
            <person name="Tuskan G.A."/>
            <person name="Rokhsar D."/>
            <person name="Devos K.M."/>
        </authorList>
    </citation>
    <scope>NUCLEOTIDE SEQUENCE [LARGE SCALE GENOMIC DNA]</scope>
    <source>
        <strain evidence="2">cv. Yugu1</strain>
    </source>
</reference>
<dbReference type="Gramene" id="KQK92908">
    <property type="protein sequence ID" value="KQK92908"/>
    <property type="gene ID" value="SETIT_038466mg"/>
</dbReference>
<keyword evidence="2" id="KW-1185">Reference proteome</keyword>
<protein>
    <submittedName>
        <fullName evidence="1">Uncharacterized protein</fullName>
    </submittedName>
</protein>
<dbReference type="EnsemblPlants" id="KQK92908">
    <property type="protein sequence ID" value="KQK92908"/>
    <property type="gene ID" value="SETIT_038466mg"/>
</dbReference>
<dbReference type="HOGENOM" id="CLU_3000090_0_0_1"/>
<dbReference type="AlphaFoldDB" id="K4AHV9"/>
<evidence type="ECO:0000313" key="2">
    <source>
        <dbReference type="Proteomes" id="UP000004995"/>
    </source>
</evidence>
<name>K4AHV9_SETIT</name>
<evidence type="ECO:0000313" key="1">
    <source>
        <dbReference type="EnsemblPlants" id="KQK92908"/>
    </source>
</evidence>
<dbReference type="InParanoid" id="K4AHV9"/>
<dbReference type="Proteomes" id="UP000004995">
    <property type="component" value="Unassembled WGS sequence"/>
</dbReference>
<sequence length="57" mass="6648">MISCIWTERYIVALHCSVHRINLIHRKPGSEMYIHFTLSWRKLSAREGIHISKLGAS</sequence>
<proteinExistence type="predicted"/>